<proteinExistence type="predicted"/>
<gene>
    <name evidence="1" type="ORF">CEXT_308771</name>
</gene>
<protein>
    <submittedName>
        <fullName evidence="1">Uncharacterized protein</fullName>
    </submittedName>
</protein>
<accession>A0AAV4WNJ1</accession>
<keyword evidence="2" id="KW-1185">Reference proteome</keyword>
<reference evidence="1 2" key="1">
    <citation type="submission" date="2021-06" db="EMBL/GenBank/DDBJ databases">
        <title>Caerostris extrusa draft genome.</title>
        <authorList>
            <person name="Kono N."/>
            <person name="Arakawa K."/>
        </authorList>
    </citation>
    <scope>NUCLEOTIDE SEQUENCE [LARGE SCALE GENOMIC DNA]</scope>
</reference>
<comment type="caution">
    <text evidence="1">The sequence shown here is derived from an EMBL/GenBank/DDBJ whole genome shotgun (WGS) entry which is preliminary data.</text>
</comment>
<evidence type="ECO:0000313" key="1">
    <source>
        <dbReference type="EMBL" id="GIY83040.1"/>
    </source>
</evidence>
<evidence type="ECO:0000313" key="2">
    <source>
        <dbReference type="Proteomes" id="UP001054945"/>
    </source>
</evidence>
<dbReference type="AlphaFoldDB" id="A0AAV4WNJ1"/>
<sequence length="79" mass="8563">MDGRHQSPVPFNLRALNGNGLAHMLLGDLLKKRFDEVAKRAFYTVGCSPILANDGWPTSVASSFNLRAVDGNGSAHMIH</sequence>
<dbReference type="Proteomes" id="UP001054945">
    <property type="component" value="Unassembled WGS sequence"/>
</dbReference>
<name>A0AAV4WNJ1_CAEEX</name>
<dbReference type="EMBL" id="BPLR01016328">
    <property type="protein sequence ID" value="GIY83040.1"/>
    <property type="molecule type" value="Genomic_DNA"/>
</dbReference>
<organism evidence="1 2">
    <name type="scientific">Caerostris extrusa</name>
    <name type="common">Bark spider</name>
    <name type="synonym">Caerostris bankana</name>
    <dbReference type="NCBI Taxonomy" id="172846"/>
    <lineage>
        <taxon>Eukaryota</taxon>
        <taxon>Metazoa</taxon>
        <taxon>Ecdysozoa</taxon>
        <taxon>Arthropoda</taxon>
        <taxon>Chelicerata</taxon>
        <taxon>Arachnida</taxon>
        <taxon>Araneae</taxon>
        <taxon>Araneomorphae</taxon>
        <taxon>Entelegynae</taxon>
        <taxon>Araneoidea</taxon>
        <taxon>Araneidae</taxon>
        <taxon>Caerostris</taxon>
    </lineage>
</organism>